<sequence length="723" mass="80848">ESESVHFLSYILEPFRASQTDPPESRLKPLPPVASSPVKAPLHSPVTVVLHHRLALPPLSSIASLPALFPRVLRTRGTCKNKMSERDGIGLHEDSEAMVTELTGLEITVGEAKKRKRSSSMVRRDDCQVAVGERLYKRVLLSLGKPSYVLGLSANSLRPDNRIKLRLILKKLVRQHDWVAASGVLSVLLNGTQKESCPAANRFKYWVFMKLVQHMEGDCLNATSIDRVFSAWMSRIGSNGSHRRRSGSMEEDRIAVQLESILLHFRQGDVEGELNNATSLVQEYKFESYPMFNMIIGMIFYQLWYSSISEDMQLEDSNQMYCTIPSDMEACHPNSVVASGFVSDIGGSEGCNSVFSDDANVSLKCGSETSIMQHKQVFAGNGMNLDEEKIHTEDDVNQFSKSYPGDFQHRGLYANSADEVSSDHHGEFGLPILGNLDLWLRPLQADDSELDQVIRDGQYNEAVKYLSRAASSTPPILAALLPLVQLLLIRYDCKEALDMLENFCDNSSASLPHRLKSCILERIDPNNAVLLSRCYEDTLKSDPTCNQSLAKLVSLHHQGIYDSASLLEMIALHLEAATGEKSTWKELALCFLRASQQEEDQMSGIHGNGSEVPKQHSISFPRVPSFLINGVSGKSWRLRCRWWMNKHFSKSMLASEINAGDAQIVAYKAACASHMYGSEAKYVVEAFCYVRKQSDRESILFLKEHMRKAIGLDQTFSAKNLKK</sequence>
<dbReference type="PANTHER" id="PTHR36720:SF1">
    <property type="entry name" value="TAF RNA POLYMERASE I SUBUNIT A"/>
    <property type="match status" value="1"/>
</dbReference>
<dbReference type="Proteomes" id="UP001154282">
    <property type="component" value="Unassembled WGS sequence"/>
</dbReference>
<dbReference type="InterPro" id="IPR039495">
    <property type="entry name" value="TAF1A"/>
</dbReference>
<reference evidence="1" key="1">
    <citation type="submission" date="2022-08" db="EMBL/GenBank/DDBJ databases">
        <authorList>
            <person name="Gutierrez-Valencia J."/>
        </authorList>
    </citation>
    <scope>NUCLEOTIDE SEQUENCE</scope>
</reference>
<gene>
    <name evidence="1" type="ORF">LITE_LOCUS30677</name>
</gene>
<evidence type="ECO:0000313" key="2">
    <source>
        <dbReference type="Proteomes" id="UP001154282"/>
    </source>
</evidence>
<name>A0AAV0MXA8_9ROSI</name>
<keyword evidence="2" id="KW-1185">Reference proteome</keyword>
<comment type="caution">
    <text evidence="1">The sequence shown here is derived from an EMBL/GenBank/DDBJ whole genome shotgun (WGS) entry which is preliminary data.</text>
</comment>
<evidence type="ECO:0000313" key="1">
    <source>
        <dbReference type="EMBL" id="CAI0450869.1"/>
    </source>
</evidence>
<dbReference type="AlphaFoldDB" id="A0AAV0MXA8"/>
<dbReference type="GO" id="GO:0006360">
    <property type="term" value="P:transcription by RNA polymerase I"/>
    <property type="evidence" value="ECO:0007669"/>
    <property type="project" value="InterPro"/>
</dbReference>
<feature type="non-terminal residue" evidence="1">
    <location>
        <position position="1"/>
    </location>
</feature>
<dbReference type="GO" id="GO:0000120">
    <property type="term" value="C:RNA polymerase I transcription regulator complex"/>
    <property type="evidence" value="ECO:0007669"/>
    <property type="project" value="InterPro"/>
</dbReference>
<dbReference type="EMBL" id="CAMGYJ010000007">
    <property type="protein sequence ID" value="CAI0450869.1"/>
    <property type="molecule type" value="Genomic_DNA"/>
</dbReference>
<protein>
    <submittedName>
        <fullName evidence="1">Uncharacterized protein</fullName>
    </submittedName>
</protein>
<accession>A0AAV0MXA8</accession>
<organism evidence="1 2">
    <name type="scientific">Linum tenue</name>
    <dbReference type="NCBI Taxonomy" id="586396"/>
    <lineage>
        <taxon>Eukaryota</taxon>
        <taxon>Viridiplantae</taxon>
        <taxon>Streptophyta</taxon>
        <taxon>Embryophyta</taxon>
        <taxon>Tracheophyta</taxon>
        <taxon>Spermatophyta</taxon>
        <taxon>Magnoliopsida</taxon>
        <taxon>eudicotyledons</taxon>
        <taxon>Gunneridae</taxon>
        <taxon>Pentapetalae</taxon>
        <taxon>rosids</taxon>
        <taxon>fabids</taxon>
        <taxon>Malpighiales</taxon>
        <taxon>Linaceae</taxon>
        <taxon>Linum</taxon>
    </lineage>
</organism>
<proteinExistence type="predicted"/>
<dbReference type="PANTHER" id="PTHR36720">
    <property type="entry name" value="TAF RNA POLYMERASE I SUBUNIT A"/>
    <property type="match status" value="1"/>
</dbReference>
<dbReference type="Pfam" id="PF14929">
    <property type="entry name" value="TAF1_subA"/>
    <property type="match status" value="1"/>
</dbReference>